<dbReference type="EMBL" id="JADKPN010000019">
    <property type="protein sequence ID" value="MBF4765852.1"/>
    <property type="molecule type" value="Genomic_DNA"/>
</dbReference>
<dbReference type="CDD" id="cd07043">
    <property type="entry name" value="STAS_anti-anti-sigma_factors"/>
    <property type="match status" value="1"/>
</dbReference>
<comment type="caution">
    <text evidence="2">The sequence shown here is derived from an EMBL/GenBank/DDBJ whole genome shotgun (WGS) entry which is preliminary data.</text>
</comment>
<dbReference type="InterPro" id="IPR002645">
    <property type="entry name" value="STAS_dom"/>
</dbReference>
<evidence type="ECO:0000313" key="2">
    <source>
        <dbReference type="EMBL" id="MBF4765852.1"/>
    </source>
</evidence>
<dbReference type="PROSITE" id="PS50801">
    <property type="entry name" value="STAS"/>
    <property type="match status" value="1"/>
</dbReference>
<keyword evidence="3" id="KW-1185">Reference proteome</keyword>
<gene>
    <name evidence="2" type="ORF">ISU07_22185</name>
</gene>
<feature type="domain" description="STAS" evidence="1">
    <location>
        <begin position="16"/>
        <end position="102"/>
    </location>
</feature>
<name>A0A930YGB9_9ACTN</name>
<proteinExistence type="predicted"/>
<accession>A0A930YGB9</accession>
<organism evidence="2 3">
    <name type="scientific">Nocardioides islandensis</name>
    <dbReference type="NCBI Taxonomy" id="433663"/>
    <lineage>
        <taxon>Bacteria</taxon>
        <taxon>Bacillati</taxon>
        <taxon>Actinomycetota</taxon>
        <taxon>Actinomycetes</taxon>
        <taxon>Propionibacteriales</taxon>
        <taxon>Nocardioidaceae</taxon>
        <taxon>Nocardioides</taxon>
    </lineage>
</organism>
<reference evidence="2" key="1">
    <citation type="submission" date="2020-11" db="EMBL/GenBank/DDBJ databases">
        <title>Nocardioides sp. nov., isolated from Soil of Cynanchum wilfordii Hemsley rhizosphere.</title>
        <authorList>
            <person name="Lee J.-S."/>
            <person name="Suh M.K."/>
            <person name="Kim J.-S."/>
        </authorList>
    </citation>
    <scope>NUCLEOTIDE SEQUENCE</scope>
    <source>
        <strain evidence="2">KCTC 19275</strain>
    </source>
</reference>
<sequence length="102" mass="10796">MPGLPLTTTYDEVGSVLAVSGDVDAESTEELRRAIEGCSKEYRTGLVVDLTGVTFLPSVAIGMLVRAEQSFEAAGSSFELAAQTGSMAQRVLTVSAMPFRSY</sequence>
<evidence type="ECO:0000259" key="1">
    <source>
        <dbReference type="PROSITE" id="PS50801"/>
    </source>
</evidence>
<dbReference type="RefSeq" id="WP_194709032.1">
    <property type="nucleotide sequence ID" value="NZ_JADKPN010000019.1"/>
</dbReference>
<dbReference type="SUPFAM" id="SSF52091">
    <property type="entry name" value="SpoIIaa-like"/>
    <property type="match status" value="1"/>
</dbReference>
<protein>
    <submittedName>
        <fullName evidence="2">STAS domain-containing protein</fullName>
    </submittedName>
</protein>
<dbReference type="InterPro" id="IPR036513">
    <property type="entry name" value="STAS_dom_sf"/>
</dbReference>
<dbReference type="Proteomes" id="UP000640489">
    <property type="component" value="Unassembled WGS sequence"/>
</dbReference>
<dbReference type="AlphaFoldDB" id="A0A930YGB9"/>
<evidence type="ECO:0000313" key="3">
    <source>
        <dbReference type="Proteomes" id="UP000640489"/>
    </source>
</evidence>
<dbReference type="Gene3D" id="3.30.750.24">
    <property type="entry name" value="STAS domain"/>
    <property type="match status" value="1"/>
</dbReference>
<dbReference type="Pfam" id="PF01740">
    <property type="entry name" value="STAS"/>
    <property type="match status" value="1"/>
</dbReference>